<gene>
    <name evidence="8" type="ORF">VTL71DRAFT_1003</name>
</gene>
<dbReference type="EMBL" id="JAZHXI010000001">
    <property type="protein sequence ID" value="KAL2076060.1"/>
    <property type="molecule type" value="Genomic_DNA"/>
</dbReference>
<dbReference type="Pfam" id="PF10396">
    <property type="entry name" value="TrmE_N"/>
    <property type="match status" value="1"/>
</dbReference>
<dbReference type="PANTHER" id="PTHR42714">
    <property type="entry name" value="TRNA MODIFICATION GTPASE GTPBP3"/>
    <property type="match status" value="1"/>
</dbReference>
<dbReference type="Pfam" id="PF01926">
    <property type="entry name" value="MMR_HSR1"/>
    <property type="match status" value="1"/>
</dbReference>
<dbReference type="InterPro" id="IPR025867">
    <property type="entry name" value="MnmE_helical"/>
</dbReference>
<dbReference type="CDD" id="cd14858">
    <property type="entry name" value="TrmE_N"/>
    <property type="match status" value="1"/>
</dbReference>
<keyword evidence="9" id="KW-1185">Reference proteome</keyword>
<proteinExistence type="inferred from homology"/>
<dbReference type="InterPro" id="IPR027266">
    <property type="entry name" value="TrmE/GcvT-like"/>
</dbReference>
<dbReference type="Gene3D" id="3.40.50.300">
    <property type="entry name" value="P-loop containing nucleotide triphosphate hydrolases"/>
    <property type="match status" value="1"/>
</dbReference>
<evidence type="ECO:0000256" key="2">
    <source>
        <dbReference type="ARBA" id="ARBA00022694"/>
    </source>
</evidence>
<reference evidence="8 9" key="1">
    <citation type="journal article" date="2024" name="Commun. Biol.">
        <title>Comparative genomic analysis of thermophilic fungi reveals convergent evolutionary adaptations and gene losses.</title>
        <authorList>
            <person name="Steindorff A.S."/>
            <person name="Aguilar-Pontes M.V."/>
            <person name="Robinson A.J."/>
            <person name="Andreopoulos B."/>
            <person name="LaButti K."/>
            <person name="Kuo A."/>
            <person name="Mondo S."/>
            <person name="Riley R."/>
            <person name="Otillar R."/>
            <person name="Haridas S."/>
            <person name="Lipzen A."/>
            <person name="Grimwood J."/>
            <person name="Schmutz J."/>
            <person name="Clum A."/>
            <person name="Reid I.D."/>
            <person name="Moisan M.C."/>
            <person name="Butler G."/>
            <person name="Nguyen T.T.M."/>
            <person name="Dewar K."/>
            <person name="Conant G."/>
            <person name="Drula E."/>
            <person name="Henrissat B."/>
            <person name="Hansel C."/>
            <person name="Singer S."/>
            <person name="Hutchinson M.I."/>
            <person name="de Vries R.P."/>
            <person name="Natvig D.O."/>
            <person name="Powell A.J."/>
            <person name="Tsang A."/>
            <person name="Grigoriev I.V."/>
        </authorList>
    </citation>
    <scope>NUCLEOTIDE SEQUENCE [LARGE SCALE GENOMIC DNA]</scope>
    <source>
        <strain evidence="8 9">CBS 494.80</strain>
    </source>
</reference>
<dbReference type="Gene3D" id="1.20.120.430">
    <property type="entry name" value="tRNA modification GTPase MnmE domain 2"/>
    <property type="match status" value="1"/>
</dbReference>
<keyword evidence="4" id="KW-0342">GTP-binding</keyword>
<sequence length="633" mass="68692">MIQHASATTRLCARRAFSQIWHLQSHMPIASRSTLKAGKDGWHSPITRIANTSHPRHRSLSTSTRQLERAEEAVSMAPRKRSYVQIEEGEDSKAAVVRMETLGLSPQVSRAAESDSTPDSQTIYAISTGAGRAAIAVIRISGPACKQICLTLCPTKKLPQRRYATVRTLYHPTDRDNILDSDALVLLFDGPNTATGEDMLELHVHGGPATVKAVMSALSEIDPKAIRAAAPGEFTRRAFDNEKLDLGQIESLGDTLSAETELQRRAALRGRSGELSRIYEGWRHSLIEELAHAAADTDHSEDHSLDNMEGIWPRIIEKVTKMQDEMLLHQTGAKRGSLLRKGIQVSLIGKPNAGKSSLFNLIVGRAASIVNQQAGTTRDVIEATIDYEGYLCTFADTAGVRATDFDGTTDIGAIEEEGIKRAMMKAADADVIVYVAAIEADSGSPTGYSVPVMEDLVSVIQVADGVVKPLIIVVNKIDKASPEEVDATVEIFLKTFYQFIRASMTTVVHPYPINYVSASKAEAGLVKESNIRGIATSLIQVFEKMTNMPIESEHLLGVTERQGQLLKSCSSHLGDFVAEASRATPPPDNSIATLHLELAAKCLAEMTGRFEGAGDVDEILGVVFSKYVPSPQI</sequence>
<evidence type="ECO:0000313" key="8">
    <source>
        <dbReference type="EMBL" id="KAL2076060.1"/>
    </source>
</evidence>
<dbReference type="Gene3D" id="3.30.1360.120">
    <property type="entry name" value="Probable tRNA modification gtpase trme, domain 1"/>
    <property type="match status" value="1"/>
</dbReference>
<dbReference type="Proteomes" id="UP001595075">
    <property type="component" value="Unassembled WGS sequence"/>
</dbReference>
<dbReference type="InterPro" id="IPR027417">
    <property type="entry name" value="P-loop_NTPase"/>
</dbReference>
<comment type="similarity">
    <text evidence="1">Belongs to the TRAFAC class TrmE-Era-EngA-EngB-Septin-like GTPase superfamily. TrmE GTPase family.</text>
</comment>
<keyword evidence="3" id="KW-0547">Nucleotide-binding</keyword>
<dbReference type="InterPro" id="IPR031168">
    <property type="entry name" value="G_TrmE"/>
</dbReference>
<dbReference type="PANTHER" id="PTHR42714:SF2">
    <property type="entry name" value="TRNA MODIFICATION GTPASE GTPBP3, MITOCHONDRIAL"/>
    <property type="match status" value="1"/>
</dbReference>
<protein>
    <submittedName>
        <fullName evidence="8">Uncharacterized protein</fullName>
    </submittedName>
</protein>
<dbReference type="InterPro" id="IPR005225">
    <property type="entry name" value="Small_GTP-bd"/>
</dbReference>
<keyword evidence="2" id="KW-0819">tRNA processing</keyword>
<evidence type="ECO:0000259" key="5">
    <source>
        <dbReference type="Pfam" id="PF01926"/>
    </source>
</evidence>
<name>A0ABR4D1M6_9HELO</name>
<evidence type="ECO:0000256" key="1">
    <source>
        <dbReference type="ARBA" id="ARBA00011043"/>
    </source>
</evidence>
<evidence type="ECO:0000259" key="6">
    <source>
        <dbReference type="Pfam" id="PF10396"/>
    </source>
</evidence>
<evidence type="ECO:0000256" key="3">
    <source>
        <dbReference type="ARBA" id="ARBA00022741"/>
    </source>
</evidence>
<accession>A0ABR4D1M6</accession>
<comment type="caution">
    <text evidence="8">The sequence shown here is derived from an EMBL/GenBank/DDBJ whole genome shotgun (WGS) entry which is preliminary data.</text>
</comment>
<dbReference type="Pfam" id="PF12631">
    <property type="entry name" value="MnmE_helical"/>
    <property type="match status" value="1"/>
</dbReference>
<dbReference type="InterPro" id="IPR004520">
    <property type="entry name" value="GTPase_MnmE"/>
</dbReference>
<feature type="domain" description="GTP-binding protein TrmE N-terminal" evidence="6">
    <location>
        <begin position="122"/>
        <end position="243"/>
    </location>
</feature>
<dbReference type="NCBIfam" id="TIGR00231">
    <property type="entry name" value="small_GTP"/>
    <property type="match status" value="1"/>
</dbReference>
<evidence type="ECO:0000259" key="7">
    <source>
        <dbReference type="Pfam" id="PF12631"/>
    </source>
</evidence>
<dbReference type="InterPro" id="IPR027368">
    <property type="entry name" value="MnmE_dom2"/>
</dbReference>
<feature type="domain" description="G" evidence="5">
    <location>
        <begin position="344"/>
        <end position="476"/>
    </location>
</feature>
<evidence type="ECO:0000256" key="4">
    <source>
        <dbReference type="ARBA" id="ARBA00023134"/>
    </source>
</evidence>
<evidence type="ECO:0000313" key="9">
    <source>
        <dbReference type="Proteomes" id="UP001595075"/>
    </source>
</evidence>
<feature type="domain" description="MnmE helical" evidence="7">
    <location>
        <begin position="246"/>
        <end position="627"/>
    </location>
</feature>
<organism evidence="8 9">
    <name type="scientific">Oculimacula yallundae</name>
    <dbReference type="NCBI Taxonomy" id="86028"/>
    <lineage>
        <taxon>Eukaryota</taxon>
        <taxon>Fungi</taxon>
        <taxon>Dikarya</taxon>
        <taxon>Ascomycota</taxon>
        <taxon>Pezizomycotina</taxon>
        <taxon>Leotiomycetes</taxon>
        <taxon>Helotiales</taxon>
        <taxon>Ploettnerulaceae</taxon>
        <taxon>Oculimacula</taxon>
    </lineage>
</organism>
<dbReference type="SUPFAM" id="SSF52540">
    <property type="entry name" value="P-loop containing nucleoside triphosphate hydrolases"/>
    <property type="match status" value="1"/>
</dbReference>
<dbReference type="CDD" id="cd04164">
    <property type="entry name" value="trmE"/>
    <property type="match status" value="1"/>
</dbReference>
<dbReference type="InterPro" id="IPR006073">
    <property type="entry name" value="GTP-bd"/>
</dbReference>
<dbReference type="HAMAP" id="MF_00379">
    <property type="entry name" value="GTPase_MnmE"/>
    <property type="match status" value="1"/>
</dbReference>
<dbReference type="InterPro" id="IPR018948">
    <property type="entry name" value="GTP-bd_TrmE_N"/>
</dbReference>